<evidence type="ECO:0000256" key="3">
    <source>
        <dbReference type="ARBA" id="ARBA00023163"/>
    </source>
</evidence>
<comment type="caution">
    <text evidence="6">The sequence shown here is derived from an EMBL/GenBank/DDBJ whole genome shotgun (WGS) entry which is preliminary data.</text>
</comment>
<keyword evidence="1" id="KW-0805">Transcription regulation</keyword>
<proteinExistence type="predicted"/>
<evidence type="ECO:0000256" key="1">
    <source>
        <dbReference type="ARBA" id="ARBA00023015"/>
    </source>
</evidence>
<keyword evidence="7" id="KW-1185">Reference proteome</keyword>
<dbReference type="PANTHER" id="PTHR31079:SF9">
    <property type="entry name" value="SUPPRESSOR OF GAMMA RESPONSE 1"/>
    <property type="match status" value="1"/>
</dbReference>
<keyword evidence="3" id="KW-0804">Transcription</keyword>
<feature type="domain" description="NAC" evidence="5">
    <location>
        <begin position="55"/>
        <end position="213"/>
    </location>
</feature>
<dbReference type="PANTHER" id="PTHR31079">
    <property type="entry name" value="NAC DOMAIN-CONTAINING PROTEIN 73"/>
    <property type="match status" value="1"/>
</dbReference>
<evidence type="ECO:0000256" key="4">
    <source>
        <dbReference type="ARBA" id="ARBA00023242"/>
    </source>
</evidence>
<dbReference type="PROSITE" id="PS51005">
    <property type="entry name" value="NAC"/>
    <property type="match status" value="1"/>
</dbReference>
<accession>A0ABQ9L9T9</accession>
<dbReference type="EMBL" id="JARPOI010000013">
    <property type="protein sequence ID" value="KAJ9163386.1"/>
    <property type="molecule type" value="Genomic_DNA"/>
</dbReference>
<dbReference type="Pfam" id="PF02365">
    <property type="entry name" value="NAM"/>
    <property type="match status" value="1"/>
</dbReference>
<keyword evidence="4" id="KW-0539">Nucleus</keyword>
<dbReference type="InterPro" id="IPR044799">
    <property type="entry name" value="SOG1-like"/>
</dbReference>
<reference evidence="6" key="1">
    <citation type="journal article" date="2023" name="Plant Biotechnol. J.">
        <title>Chromosome-level wild Hevea brasiliensis genome provides new tools for genomic-assisted breeding and valuable loci to elevate rubber yield.</title>
        <authorList>
            <person name="Cheng H."/>
            <person name="Song X."/>
            <person name="Hu Y."/>
            <person name="Wu T."/>
            <person name="Yang Q."/>
            <person name="An Z."/>
            <person name="Feng S."/>
            <person name="Deng Z."/>
            <person name="Wu W."/>
            <person name="Zeng X."/>
            <person name="Tu M."/>
            <person name="Wang X."/>
            <person name="Huang H."/>
        </authorList>
    </citation>
    <scope>NUCLEOTIDE SEQUENCE</scope>
    <source>
        <strain evidence="6">MT/VB/25A 57/8</strain>
    </source>
</reference>
<dbReference type="Proteomes" id="UP001174677">
    <property type="component" value="Chromosome 13"/>
</dbReference>
<keyword evidence="2" id="KW-0238">DNA-binding</keyword>
<evidence type="ECO:0000259" key="5">
    <source>
        <dbReference type="PROSITE" id="PS51005"/>
    </source>
</evidence>
<sequence length="431" mass="48668">MAGSSWLVDGHRFATKIKSASDPEKVIWESNPSKACPNCQHVIDNSDITQKWPGLPRGVKFDPTDQEIIWHLLAKVGVGGLDPHPFIDEFIPTVNKDDGICYTHPQNLPGVRQDGSVSHFFHRAIKAYNTGTRKRRKIQGDDFGDVRWHKTGRTKPVILDGVQKGCKKIMVLYMSTVRGGKAEKTNWVMHQYHLGTGEDEREGEYVVSKIFYQQQQTNKGDKTEDELLENIDTVIAKVDPVTPKSVTPEPPRTERRCPDFNSGKECAVTNDCTHLCTQHPEMEDVEVHAQSEYQYPSNDDQLKTENLSNQMVDNNDNVIEEEPKWWDSESQNLLDSQQLVEGLSLCDELLQSQSPSRYGNGNERAKGKPCLSDYAQLGPEDLKKDLEECQKLELDPANIELDTPPEFRLSQLEFGSQESFLAWGGGSKLLD</sequence>
<dbReference type="Gene3D" id="2.170.150.80">
    <property type="entry name" value="NAC domain"/>
    <property type="match status" value="1"/>
</dbReference>
<organism evidence="6 7">
    <name type="scientific">Hevea brasiliensis</name>
    <name type="common">Para rubber tree</name>
    <name type="synonym">Siphonia brasiliensis</name>
    <dbReference type="NCBI Taxonomy" id="3981"/>
    <lineage>
        <taxon>Eukaryota</taxon>
        <taxon>Viridiplantae</taxon>
        <taxon>Streptophyta</taxon>
        <taxon>Embryophyta</taxon>
        <taxon>Tracheophyta</taxon>
        <taxon>Spermatophyta</taxon>
        <taxon>Magnoliopsida</taxon>
        <taxon>eudicotyledons</taxon>
        <taxon>Gunneridae</taxon>
        <taxon>Pentapetalae</taxon>
        <taxon>rosids</taxon>
        <taxon>fabids</taxon>
        <taxon>Malpighiales</taxon>
        <taxon>Euphorbiaceae</taxon>
        <taxon>Crotonoideae</taxon>
        <taxon>Micrandreae</taxon>
        <taxon>Hevea</taxon>
    </lineage>
</organism>
<gene>
    <name evidence="6" type="ORF">P3X46_023058</name>
</gene>
<dbReference type="SUPFAM" id="SSF101941">
    <property type="entry name" value="NAC domain"/>
    <property type="match status" value="1"/>
</dbReference>
<evidence type="ECO:0000313" key="7">
    <source>
        <dbReference type="Proteomes" id="UP001174677"/>
    </source>
</evidence>
<dbReference type="InterPro" id="IPR036093">
    <property type="entry name" value="NAC_dom_sf"/>
</dbReference>
<evidence type="ECO:0000313" key="6">
    <source>
        <dbReference type="EMBL" id="KAJ9163386.1"/>
    </source>
</evidence>
<protein>
    <recommendedName>
        <fullName evidence="5">NAC domain-containing protein</fullName>
    </recommendedName>
</protein>
<evidence type="ECO:0000256" key="2">
    <source>
        <dbReference type="ARBA" id="ARBA00023125"/>
    </source>
</evidence>
<name>A0ABQ9L9T9_HEVBR</name>
<dbReference type="InterPro" id="IPR003441">
    <property type="entry name" value="NAC-dom"/>
</dbReference>